<dbReference type="PANTHER" id="PTHR30537">
    <property type="entry name" value="HTH-TYPE TRANSCRIPTIONAL REGULATOR"/>
    <property type="match status" value="1"/>
</dbReference>
<reference evidence="6" key="1">
    <citation type="submission" date="2016-03" db="EMBL/GenBank/DDBJ databases">
        <title>Partial sequence of psychrophilic Colwellia sp.</title>
        <authorList>
            <person name="Pankowski J.A."/>
            <person name="Leong J.S."/>
            <person name="Nano F.E."/>
        </authorList>
    </citation>
    <scope>NUCLEOTIDE SEQUENCE</scope>
    <source>
        <strain evidence="6">C1</strain>
    </source>
</reference>
<accession>A0A161IZ71</accession>
<dbReference type="Gene3D" id="1.10.10.10">
    <property type="entry name" value="Winged helix-like DNA-binding domain superfamily/Winged helix DNA-binding domain"/>
    <property type="match status" value="1"/>
</dbReference>
<dbReference type="AlphaFoldDB" id="A0A161IZ71"/>
<dbReference type="InterPro" id="IPR000847">
    <property type="entry name" value="LysR_HTH_N"/>
</dbReference>
<evidence type="ECO:0000256" key="3">
    <source>
        <dbReference type="ARBA" id="ARBA00023125"/>
    </source>
</evidence>
<evidence type="ECO:0000259" key="5">
    <source>
        <dbReference type="PROSITE" id="PS50931"/>
    </source>
</evidence>
<keyword evidence="4" id="KW-0804">Transcription</keyword>
<evidence type="ECO:0000256" key="2">
    <source>
        <dbReference type="ARBA" id="ARBA00023015"/>
    </source>
</evidence>
<dbReference type="PRINTS" id="PR00039">
    <property type="entry name" value="HTHLYSR"/>
</dbReference>
<dbReference type="GO" id="GO:0043565">
    <property type="term" value="F:sequence-specific DNA binding"/>
    <property type="evidence" value="ECO:0007669"/>
    <property type="project" value="TreeGrafter"/>
</dbReference>
<dbReference type="SUPFAM" id="SSF46785">
    <property type="entry name" value="Winged helix' DNA-binding domain"/>
    <property type="match status" value="1"/>
</dbReference>
<comment type="similarity">
    <text evidence="1">Belongs to the LysR transcriptional regulatory family.</text>
</comment>
<keyword evidence="2" id="KW-0805">Transcription regulation</keyword>
<dbReference type="GO" id="GO:0003700">
    <property type="term" value="F:DNA-binding transcription factor activity"/>
    <property type="evidence" value="ECO:0007669"/>
    <property type="project" value="InterPro"/>
</dbReference>
<keyword evidence="3" id="KW-0238">DNA-binding</keyword>
<dbReference type="InterPro" id="IPR058163">
    <property type="entry name" value="LysR-type_TF_proteobact-type"/>
</dbReference>
<dbReference type="InterPro" id="IPR036390">
    <property type="entry name" value="WH_DNA-bd_sf"/>
</dbReference>
<dbReference type="EMBL" id="KU926706">
    <property type="protein sequence ID" value="ANC57906.1"/>
    <property type="molecule type" value="Genomic_DNA"/>
</dbReference>
<feature type="domain" description="HTH lysR-type" evidence="5">
    <location>
        <begin position="8"/>
        <end position="65"/>
    </location>
</feature>
<protein>
    <submittedName>
        <fullName evidence="6">Transcriptional regulator</fullName>
    </submittedName>
</protein>
<organism evidence="6">
    <name type="scientific">Colwellia sp. C1</name>
    <dbReference type="NCBI Taxonomy" id="1737566"/>
    <lineage>
        <taxon>Bacteria</taxon>
        <taxon>Pseudomonadati</taxon>
        <taxon>Pseudomonadota</taxon>
        <taxon>Gammaproteobacteria</taxon>
        <taxon>Alteromonadales</taxon>
        <taxon>Colwelliaceae</taxon>
        <taxon>Colwellia</taxon>
    </lineage>
</organism>
<dbReference type="Pfam" id="PF00126">
    <property type="entry name" value="HTH_1"/>
    <property type="match status" value="1"/>
</dbReference>
<evidence type="ECO:0000256" key="4">
    <source>
        <dbReference type="ARBA" id="ARBA00023163"/>
    </source>
</evidence>
<dbReference type="SUPFAM" id="SSF53850">
    <property type="entry name" value="Periplasmic binding protein-like II"/>
    <property type="match status" value="1"/>
</dbReference>
<proteinExistence type="inferred from homology"/>
<dbReference type="PANTHER" id="PTHR30537:SF3">
    <property type="entry name" value="TRANSCRIPTIONAL REGULATORY PROTEIN"/>
    <property type="match status" value="1"/>
</dbReference>
<evidence type="ECO:0000313" key="6">
    <source>
        <dbReference type="EMBL" id="ANC57906.1"/>
    </source>
</evidence>
<sequence length="300" mass="33511">MNWNSLNFDWNHIRAFLATAELGTLSAAANALNSTQPTLSRHVSALETELKVTLFERVGQRLVLTNNGLALLTYAQEMGNNALNFSLAASGQSMQLDGTVVISAGELTATYILPKIIAKIRKAEPGIKIEVVVTNAPSDLKRREADIAIRSFHPKQNDLIAKKVGDEVIWLYGSNEYVSTLPEVLAYDMLKNIQLIGFDQTSAVTDILNRKGWNLSQQNFPIITPFQLLQLELCKEGQGLIFYPEQMGDVEPKLVRALEHMGPVMTLPVWLVSHQELRTSARVRFVFDFLSVALKEIYRV</sequence>
<name>A0A161IZ71_9GAMM</name>
<evidence type="ECO:0000256" key="1">
    <source>
        <dbReference type="ARBA" id="ARBA00009437"/>
    </source>
</evidence>
<dbReference type="Pfam" id="PF03466">
    <property type="entry name" value="LysR_substrate"/>
    <property type="match status" value="1"/>
</dbReference>
<dbReference type="PROSITE" id="PS50931">
    <property type="entry name" value="HTH_LYSR"/>
    <property type="match status" value="1"/>
</dbReference>
<dbReference type="InterPro" id="IPR005119">
    <property type="entry name" value="LysR_subst-bd"/>
</dbReference>
<dbReference type="GO" id="GO:0006351">
    <property type="term" value="P:DNA-templated transcription"/>
    <property type="evidence" value="ECO:0007669"/>
    <property type="project" value="TreeGrafter"/>
</dbReference>
<dbReference type="Gene3D" id="3.40.190.290">
    <property type="match status" value="1"/>
</dbReference>
<dbReference type="InterPro" id="IPR036388">
    <property type="entry name" value="WH-like_DNA-bd_sf"/>
</dbReference>